<dbReference type="InterPro" id="IPR028127">
    <property type="entry name" value="Ripply_fam"/>
</dbReference>
<dbReference type="KEGG" id="pmrn:116953332"/>
<dbReference type="Proteomes" id="UP001318040">
    <property type="component" value="Chromosome 51"/>
</dbReference>
<evidence type="ECO:0000256" key="3">
    <source>
        <dbReference type="ARBA" id="ARBA00022473"/>
    </source>
</evidence>
<dbReference type="Pfam" id="PF14998">
    <property type="entry name" value="Ripply"/>
    <property type="match status" value="1"/>
</dbReference>
<feature type="compositionally biased region" description="Polar residues" evidence="5">
    <location>
        <begin position="15"/>
        <end position="24"/>
    </location>
</feature>
<organism evidence="6 7">
    <name type="scientific">Petromyzon marinus</name>
    <name type="common">Sea lamprey</name>
    <dbReference type="NCBI Taxonomy" id="7757"/>
    <lineage>
        <taxon>Eukaryota</taxon>
        <taxon>Metazoa</taxon>
        <taxon>Chordata</taxon>
        <taxon>Craniata</taxon>
        <taxon>Vertebrata</taxon>
        <taxon>Cyclostomata</taxon>
        <taxon>Hyperoartia</taxon>
        <taxon>Petromyzontiformes</taxon>
        <taxon>Petromyzontidae</taxon>
        <taxon>Petromyzon</taxon>
    </lineage>
</organism>
<feature type="region of interest" description="Disordered" evidence="5">
    <location>
        <begin position="1"/>
        <end position="62"/>
    </location>
</feature>
<evidence type="ECO:0000256" key="5">
    <source>
        <dbReference type="SAM" id="MobiDB-lite"/>
    </source>
</evidence>
<dbReference type="RefSeq" id="XP_032829325.1">
    <property type="nucleotide sequence ID" value="XM_032973434.1"/>
</dbReference>
<name>A0AAJ7XCI6_PETMA</name>
<keyword evidence="4" id="KW-0539">Nucleus</keyword>
<comment type="similarity">
    <text evidence="2">Belongs to the ripply family.</text>
</comment>
<feature type="region of interest" description="Disordered" evidence="5">
    <location>
        <begin position="104"/>
        <end position="188"/>
    </location>
</feature>
<dbReference type="GO" id="GO:0000122">
    <property type="term" value="P:negative regulation of transcription by RNA polymerase II"/>
    <property type="evidence" value="ECO:0007669"/>
    <property type="project" value="TreeGrafter"/>
</dbReference>
<dbReference type="PANTHER" id="PTHR16770">
    <property type="entry name" value="PROTEIN RIPPLY-LIKE"/>
    <property type="match status" value="1"/>
</dbReference>
<feature type="compositionally biased region" description="Low complexity" evidence="5">
    <location>
        <begin position="177"/>
        <end position="188"/>
    </location>
</feature>
<evidence type="ECO:0000256" key="4">
    <source>
        <dbReference type="ARBA" id="ARBA00023242"/>
    </source>
</evidence>
<dbReference type="AlphaFoldDB" id="A0AAJ7XCI6"/>
<feature type="compositionally biased region" description="Acidic residues" evidence="5">
    <location>
        <begin position="109"/>
        <end position="126"/>
    </location>
</feature>
<feature type="compositionally biased region" description="Polar residues" evidence="5">
    <location>
        <begin position="167"/>
        <end position="176"/>
    </location>
</feature>
<sequence>MAIRTYKGQGDGTHGTRSPQSAAAFSSRWWRPWESRDITRQHQDARHAEDSQSQSAPPAKAAKLCSGFQHPVKIMWPKSKTFDYLYRSGQSLLANFPVQATLSFYDSKSDDEDEDEDDDDDENEDDAYARQGDYRDRRDDADDADDGAGDDGRAGVGSGSANCEFGASSNRGSTNIQQPGRRQQQQQQ</sequence>
<comment type="subcellular location">
    <subcellularLocation>
        <location evidence="1">Nucleus</location>
    </subcellularLocation>
</comment>
<evidence type="ECO:0000313" key="7">
    <source>
        <dbReference type="RefSeq" id="XP_032829325.1"/>
    </source>
</evidence>
<proteinExistence type="inferred from homology"/>
<reference evidence="7" key="1">
    <citation type="submission" date="2025-08" db="UniProtKB">
        <authorList>
            <consortium name="RefSeq"/>
        </authorList>
    </citation>
    <scope>IDENTIFICATION</scope>
    <source>
        <tissue evidence="7">Sperm</tissue>
    </source>
</reference>
<dbReference type="GO" id="GO:0009880">
    <property type="term" value="P:embryonic pattern specification"/>
    <property type="evidence" value="ECO:0007669"/>
    <property type="project" value="TreeGrafter"/>
</dbReference>
<evidence type="ECO:0000256" key="2">
    <source>
        <dbReference type="ARBA" id="ARBA00006944"/>
    </source>
</evidence>
<dbReference type="PANTHER" id="PTHR16770:SF1">
    <property type="entry name" value="PROTEIN RIPPLY-LIKE"/>
    <property type="match status" value="1"/>
</dbReference>
<evidence type="ECO:0000256" key="1">
    <source>
        <dbReference type="ARBA" id="ARBA00004123"/>
    </source>
</evidence>
<accession>A0AAJ7XCI6</accession>
<dbReference type="GO" id="GO:0005634">
    <property type="term" value="C:nucleus"/>
    <property type="evidence" value="ECO:0007669"/>
    <property type="project" value="UniProtKB-SubCell"/>
</dbReference>
<keyword evidence="3" id="KW-0217">Developmental protein</keyword>
<protein>
    <submittedName>
        <fullName evidence="7">Protein ripply2-like isoform X1</fullName>
    </submittedName>
</protein>
<evidence type="ECO:0000313" key="6">
    <source>
        <dbReference type="Proteomes" id="UP001318040"/>
    </source>
</evidence>
<feature type="compositionally biased region" description="Basic and acidic residues" evidence="5">
    <location>
        <begin position="31"/>
        <end position="50"/>
    </location>
</feature>
<feature type="compositionally biased region" description="Low complexity" evidence="5">
    <location>
        <begin position="51"/>
        <end position="62"/>
    </location>
</feature>
<keyword evidence="6" id="KW-1185">Reference proteome</keyword>
<gene>
    <name evidence="7" type="primary">LOC116953332</name>
</gene>